<keyword evidence="1" id="KW-0479">Metal-binding</keyword>
<dbReference type="Proteomes" id="UP000279307">
    <property type="component" value="Chromosome 6"/>
</dbReference>
<keyword evidence="1" id="KW-0863">Zinc-finger</keyword>
<feature type="region of interest" description="Disordered" evidence="2">
    <location>
        <begin position="1"/>
        <end position="55"/>
    </location>
</feature>
<dbReference type="Gene3D" id="4.10.60.10">
    <property type="entry name" value="Zinc finger, CCHC-type"/>
    <property type="match status" value="1"/>
</dbReference>
<keyword evidence="1" id="KW-0862">Zinc</keyword>
<reference evidence="5" key="2">
    <citation type="submission" date="2018-07" db="EMBL/GenBank/DDBJ databases">
        <authorList>
            <person name="Mckenzie S.K."/>
            <person name="Kronauer D.J.C."/>
        </authorList>
    </citation>
    <scope>NUCLEOTIDE SEQUENCE</scope>
    <source>
        <strain evidence="5">Clonal line C1</strain>
    </source>
</reference>
<sequence>MCDISIDSQPNHESPVSDDDGPVDVEYTPDSNTLDQRSEIMDQRTSPPPATSPKIVCKRNLGASANPLESAVDIQVRKKRHISAVDPGHNSQAATPAASTAKYRNHSHDRLEENLYQLKSRGPFIVYMDYTPVEGESAVKGISPLGLGIDDEDESTDDIFKFLKPSPGWSETWSTPIECSRIQRRVSCESEVSGFKLIPTKLYEVKFREPVLPRSAIYMGKRVFFNPYVYKVRRCTNCQRFDHVSSNCRSAAAGSIFCAKCGDKGHSHPDCTSLRVACMNCVRAGVSTTNHWVSDAHCPSFLRQKNINRVMAVRDVSPREAARIVDSGDERGPFPPLHVRGSPRESGTAGTSVTLVNTPLTQPLPHRGASGGTDLGPGSSTTTSSRVKGTFSFGPSRRSGGLCSLTQESDRNRHGGGVAVLIDKRIKYQIVRNDVLMDLCSRNRVEHVVVKLFLPSEVLTVVSLYNPPRISRSFTDQRFWSQFLDVYVSFESVVVRGDFNGKDPLWSSAVQTSDAEGRKIAEAITASALVCLNNGDPTWTSADLLSNSALDITLVENNHLLPIYQFGFRRGLSCVDNVATLVANINLANANRLYSGVVFLDIAGAFDHVLPHVLIVILRKMGVPEKVLCFLEFLLVSRELHGYMEGHIYGSAHGLSGPSTGNALAKLDDLLRTLNLSIEPAKTSYCFFSLTSLTNIKRLIREERITISLRECRLRLQWTTRYLGIYIDYALSWSSHVRETTRRTGSQLNILKTMAGIRWGSHPSVLSTVYKGFICSVVNWGCQVFHPLRDCDLLKMQRIQYAAILTILGLMRTTPTNVLLDISGELPMEDSWNLLQRKFVCKAVARLSHPLNCLLQRGADADDPLRINIYGLFSVFSRMRHLLPQIERFDLPGFLGFPLEIGHFVCDADVSAGRDLRSDSNPSFLLAQYIRSGDFQRVLFTDGSRQLVRDTYRVGYGIFGDQPRISISRRLHDHQSIFDAEAAAILRATDLLLTGPSCSRALIASDSLSVISALWMPDGCGGHPPVIYSIKNSFKSLLLEREMPVRLLWVPGHSGIVGNERADGLAKAALSLTDASVQSCHYRSFFSSFRESVRRRAYRHIIRDCVNKGKRYFDRKVEPVLAKPWFRCLGGFLPRDAICLISRIRTHHFSILSHLTDKGITLSATCDCGQYQDANHIFFNCPLLAQHSVTLIMDLFHNGFSPLYDIYQIAFSQNILAYKALLRFVQRAGLNL</sequence>
<dbReference type="GO" id="GO:0003676">
    <property type="term" value="F:nucleic acid binding"/>
    <property type="evidence" value="ECO:0007669"/>
    <property type="project" value="InterPro"/>
</dbReference>
<dbReference type="InterPro" id="IPR036691">
    <property type="entry name" value="Endo/exonu/phosph_ase_sf"/>
</dbReference>
<evidence type="ECO:0000256" key="1">
    <source>
        <dbReference type="PROSITE-ProRule" id="PRU00047"/>
    </source>
</evidence>
<dbReference type="PANTHER" id="PTHR33481:SF1">
    <property type="entry name" value="ENDONUCLEASE_EXONUCLEASE_PHOSPHATASE DOMAIN-CONTAINING PROTEIN-RELATED"/>
    <property type="match status" value="1"/>
</dbReference>
<dbReference type="InterPro" id="IPR001878">
    <property type="entry name" value="Znf_CCHC"/>
</dbReference>
<feature type="domain" description="CCHC-type" evidence="3">
    <location>
        <begin position="258"/>
        <end position="273"/>
    </location>
</feature>
<dbReference type="SMART" id="SM00343">
    <property type="entry name" value="ZnF_C2HC"/>
    <property type="match status" value="2"/>
</dbReference>
<comment type="caution">
    <text evidence="5">The sequence shown here is derived from an EMBL/GenBank/DDBJ whole genome shotgun (WGS) entry which is preliminary data.</text>
</comment>
<dbReference type="GO" id="GO:0004523">
    <property type="term" value="F:RNA-DNA hybrid ribonuclease activity"/>
    <property type="evidence" value="ECO:0007669"/>
    <property type="project" value="InterPro"/>
</dbReference>
<evidence type="ECO:0000256" key="2">
    <source>
        <dbReference type="SAM" id="MobiDB-lite"/>
    </source>
</evidence>
<accession>A0A3L8DM51</accession>
<dbReference type="InterPro" id="IPR036397">
    <property type="entry name" value="RNaseH_sf"/>
</dbReference>
<evidence type="ECO:0008006" key="6">
    <source>
        <dbReference type="Google" id="ProtNLM"/>
    </source>
</evidence>
<evidence type="ECO:0000313" key="5">
    <source>
        <dbReference type="EMBL" id="RLU21293.1"/>
    </source>
</evidence>
<dbReference type="SUPFAM" id="SSF57756">
    <property type="entry name" value="Retrovirus zinc finger-like domains"/>
    <property type="match status" value="1"/>
</dbReference>
<dbReference type="GO" id="GO:0008270">
    <property type="term" value="F:zinc ion binding"/>
    <property type="evidence" value="ECO:0007669"/>
    <property type="project" value="UniProtKB-KW"/>
</dbReference>
<dbReference type="Gene3D" id="3.60.10.10">
    <property type="entry name" value="Endonuclease/exonuclease/phosphatase"/>
    <property type="match status" value="1"/>
</dbReference>
<dbReference type="SUPFAM" id="SSF53098">
    <property type="entry name" value="Ribonuclease H-like"/>
    <property type="match status" value="1"/>
</dbReference>
<dbReference type="SUPFAM" id="SSF56219">
    <property type="entry name" value="DNase I-like"/>
    <property type="match status" value="1"/>
</dbReference>
<proteinExistence type="predicted"/>
<dbReference type="InterPro" id="IPR002156">
    <property type="entry name" value="RNaseH_domain"/>
</dbReference>
<name>A0A3L8DM51_OOCBI</name>
<dbReference type="InterPro" id="IPR012337">
    <property type="entry name" value="RNaseH-like_sf"/>
</dbReference>
<dbReference type="Pfam" id="PF00075">
    <property type="entry name" value="RNase_H"/>
    <property type="match status" value="1"/>
</dbReference>
<feature type="domain" description="RNase H type-1" evidence="4">
    <location>
        <begin position="933"/>
        <end position="1071"/>
    </location>
</feature>
<dbReference type="PROSITE" id="PS50158">
    <property type="entry name" value="ZF_CCHC"/>
    <property type="match status" value="1"/>
</dbReference>
<organism evidence="5">
    <name type="scientific">Ooceraea biroi</name>
    <name type="common">Clonal raider ant</name>
    <name type="synonym">Cerapachys biroi</name>
    <dbReference type="NCBI Taxonomy" id="2015173"/>
    <lineage>
        <taxon>Eukaryota</taxon>
        <taxon>Metazoa</taxon>
        <taxon>Ecdysozoa</taxon>
        <taxon>Arthropoda</taxon>
        <taxon>Hexapoda</taxon>
        <taxon>Insecta</taxon>
        <taxon>Pterygota</taxon>
        <taxon>Neoptera</taxon>
        <taxon>Endopterygota</taxon>
        <taxon>Hymenoptera</taxon>
        <taxon>Apocrita</taxon>
        <taxon>Aculeata</taxon>
        <taxon>Formicoidea</taxon>
        <taxon>Formicidae</taxon>
        <taxon>Dorylinae</taxon>
        <taxon>Ooceraea</taxon>
    </lineage>
</organism>
<protein>
    <recommendedName>
        <fullName evidence="6">CCHC-type domain-containing protein</fullName>
    </recommendedName>
</protein>
<dbReference type="Gene3D" id="3.30.420.10">
    <property type="entry name" value="Ribonuclease H-like superfamily/Ribonuclease H"/>
    <property type="match status" value="1"/>
</dbReference>
<feature type="region of interest" description="Disordered" evidence="2">
    <location>
        <begin position="324"/>
        <end position="408"/>
    </location>
</feature>
<dbReference type="OrthoDB" id="7700353at2759"/>
<feature type="compositionally biased region" description="Polar residues" evidence="2">
    <location>
        <begin position="1"/>
        <end position="12"/>
    </location>
</feature>
<dbReference type="CDD" id="cd09276">
    <property type="entry name" value="Rnase_HI_RT_non_LTR"/>
    <property type="match status" value="1"/>
</dbReference>
<dbReference type="EMBL" id="QOIP01000006">
    <property type="protein sequence ID" value="RLU21293.1"/>
    <property type="molecule type" value="Genomic_DNA"/>
</dbReference>
<dbReference type="PANTHER" id="PTHR33481">
    <property type="entry name" value="REVERSE TRANSCRIPTASE"/>
    <property type="match status" value="1"/>
</dbReference>
<evidence type="ECO:0000259" key="3">
    <source>
        <dbReference type="PROSITE" id="PS50158"/>
    </source>
</evidence>
<reference evidence="5" key="1">
    <citation type="journal article" date="2018" name="Genome Res.">
        <title>The genomic architecture and molecular evolution of ant odorant receptors.</title>
        <authorList>
            <person name="McKenzie S.K."/>
            <person name="Kronauer D.J.C."/>
        </authorList>
    </citation>
    <scope>NUCLEOTIDE SEQUENCE [LARGE SCALE GENOMIC DNA]</scope>
    <source>
        <strain evidence="5">Clonal line C1</strain>
    </source>
</reference>
<dbReference type="AlphaFoldDB" id="A0A3L8DM51"/>
<dbReference type="InterPro" id="IPR036875">
    <property type="entry name" value="Znf_CCHC_sf"/>
</dbReference>
<dbReference type="PROSITE" id="PS50879">
    <property type="entry name" value="RNASE_H_1"/>
    <property type="match status" value="1"/>
</dbReference>
<feature type="compositionally biased region" description="Polar residues" evidence="2">
    <location>
        <begin position="378"/>
        <end position="387"/>
    </location>
</feature>
<dbReference type="InterPro" id="IPR005135">
    <property type="entry name" value="Endo/exonuclease/phosphatase"/>
</dbReference>
<feature type="compositionally biased region" description="Polar residues" evidence="2">
    <location>
        <begin position="348"/>
        <end position="361"/>
    </location>
</feature>
<gene>
    <name evidence="5" type="ORF">DMN91_005666</name>
</gene>
<evidence type="ECO:0000259" key="4">
    <source>
        <dbReference type="PROSITE" id="PS50879"/>
    </source>
</evidence>
<dbReference type="Pfam" id="PF14529">
    <property type="entry name" value="Exo_endo_phos_2"/>
    <property type="match status" value="1"/>
</dbReference>